<gene>
    <name evidence="1" type="ORF">BJ508DRAFT_416160</name>
</gene>
<protein>
    <submittedName>
        <fullName evidence="1">Uncharacterized protein</fullName>
    </submittedName>
</protein>
<dbReference type="EMBL" id="ML119703">
    <property type="protein sequence ID" value="RPA79063.1"/>
    <property type="molecule type" value="Genomic_DNA"/>
</dbReference>
<dbReference type="Proteomes" id="UP000275078">
    <property type="component" value="Unassembled WGS sequence"/>
</dbReference>
<sequence>MTTSSVPIATISKSNESLDSIDNNQLVEVPSEELKEYPAVQWPTVTYHIYGHPLNPGRKKKKREHPVPGHSIIFQTTPQSAIPKDIRAAAKPANPILKKIKRAKTPLMTVEEAIDEWDRSRGDVWGVYKPKREGNPLKFWKKRPPAEPNFRVAKGVRSTERILGRLSNTSTRWQNSYSLVFCSEDTEGVEKGPLPLAVPPSKEETTLSHQSIWKLRSPFSFAIDGRRMSWKGTKVSDVYRHKPFAQKFRWIVRHCHLKLTVGGAFADEDLLRRTGKLGPLADHRAKSKKKEAEDVDQLNIVVAKFTRVLSGGKVGRLEIDREAIQGVFGEEKGKAFEKWIFPTVAAAMKTEQSRREKVRIVLECIADVAEEAGGG</sequence>
<evidence type="ECO:0000313" key="1">
    <source>
        <dbReference type="EMBL" id="RPA79063.1"/>
    </source>
</evidence>
<reference evidence="1 2" key="1">
    <citation type="journal article" date="2018" name="Nat. Ecol. Evol.">
        <title>Pezizomycetes genomes reveal the molecular basis of ectomycorrhizal truffle lifestyle.</title>
        <authorList>
            <person name="Murat C."/>
            <person name="Payen T."/>
            <person name="Noel B."/>
            <person name="Kuo A."/>
            <person name="Morin E."/>
            <person name="Chen J."/>
            <person name="Kohler A."/>
            <person name="Krizsan K."/>
            <person name="Balestrini R."/>
            <person name="Da Silva C."/>
            <person name="Montanini B."/>
            <person name="Hainaut M."/>
            <person name="Levati E."/>
            <person name="Barry K.W."/>
            <person name="Belfiori B."/>
            <person name="Cichocki N."/>
            <person name="Clum A."/>
            <person name="Dockter R.B."/>
            <person name="Fauchery L."/>
            <person name="Guy J."/>
            <person name="Iotti M."/>
            <person name="Le Tacon F."/>
            <person name="Lindquist E.A."/>
            <person name="Lipzen A."/>
            <person name="Malagnac F."/>
            <person name="Mello A."/>
            <person name="Molinier V."/>
            <person name="Miyauchi S."/>
            <person name="Poulain J."/>
            <person name="Riccioni C."/>
            <person name="Rubini A."/>
            <person name="Sitrit Y."/>
            <person name="Splivallo R."/>
            <person name="Traeger S."/>
            <person name="Wang M."/>
            <person name="Zifcakova L."/>
            <person name="Wipf D."/>
            <person name="Zambonelli A."/>
            <person name="Paolocci F."/>
            <person name="Nowrousian M."/>
            <person name="Ottonello S."/>
            <person name="Baldrian P."/>
            <person name="Spatafora J.W."/>
            <person name="Henrissat B."/>
            <person name="Nagy L.G."/>
            <person name="Aury J.M."/>
            <person name="Wincker P."/>
            <person name="Grigoriev I.V."/>
            <person name="Bonfante P."/>
            <person name="Martin F.M."/>
        </authorList>
    </citation>
    <scope>NUCLEOTIDE SEQUENCE [LARGE SCALE GENOMIC DNA]</scope>
    <source>
        <strain evidence="1 2">RN42</strain>
    </source>
</reference>
<dbReference type="AlphaFoldDB" id="A0A3N4HYX0"/>
<keyword evidence="2" id="KW-1185">Reference proteome</keyword>
<accession>A0A3N4HYX0</accession>
<proteinExistence type="predicted"/>
<evidence type="ECO:0000313" key="2">
    <source>
        <dbReference type="Proteomes" id="UP000275078"/>
    </source>
</evidence>
<organism evidence="1 2">
    <name type="scientific">Ascobolus immersus RN42</name>
    <dbReference type="NCBI Taxonomy" id="1160509"/>
    <lineage>
        <taxon>Eukaryota</taxon>
        <taxon>Fungi</taxon>
        <taxon>Dikarya</taxon>
        <taxon>Ascomycota</taxon>
        <taxon>Pezizomycotina</taxon>
        <taxon>Pezizomycetes</taxon>
        <taxon>Pezizales</taxon>
        <taxon>Ascobolaceae</taxon>
        <taxon>Ascobolus</taxon>
    </lineage>
</organism>
<name>A0A3N4HYX0_ASCIM</name>